<dbReference type="RefSeq" id="WP_189123070.1">
    <property type="nucleotide sequence ID" value="NZ_BMNH01000002.1"/>
</dbReference>
<accession>A0A918DFR4</accession>
<reference evidence="1" key="2">
    <citation type="submission" date="2020-09" db="EMBL/GenBank/DDBJ databases">
        <authorList>
            <person name="Sun Q."/>
            <person name="Zhou Y."/>
        </authorList>
    </citation>
    <scope>NUCLEOTIDE SEQUENCE</scope>
    <source>
        <strain evidence="1">CGMCC 4.7368</strain>
    </source>
</reference>
<gene>
    <name evidence="1" type="ORF">GCM10012289_13490</name>
</gene>
<dbReference type="InterPro" id="IPR011989">
    <property type="entry name" value="ARM-like"/>
</dbReference>
<dbReference type="Proteomes" id="UP000646523">
    <property type="component" value="Unassembled WGS sequence"/>
</dbReference>
<evidence type="ECO:0008006" key="3">
    <source>
        <dbReference type="Google" id="ProtNLM"/>
    </source>
</evidence>
<dbReference type="SUPFAM" id="SSF48371">
    <property type="entry name" value="ARM repeat"/>
    <property type="match status" value="1"/>
</dbReference>
<sequence>MHELTGSAGELLDEMESLPFQERRHRLHHHGRRLAGRPELRGMLDELAERGPYERHTALTLAAAAGETAHVVRATRDPDPDVAGYAITLTVRLGLPAEVIERIVREGSTQARSTAYRAIRRHGRSDLAERLLGQVRERWGEREAARLLVACRPEVVAAELDGLAHAVRNWASLGRRHPLAVLAHAENVLPELPHHLRNDWWRGHAAGVEAAAPAAPERVIALLEPYWTPVLSARCVARLLEADPGRTLALFLVSGRAGWLRSLLRSRAVRDRLGALADAELGEMGRVVREDDQGSADDLLSALSDAGVGLVAAVAGEGDEGLADLLRALPPSRREAVFDAATAGTDLGRAELSGPLLEVLPLDRRSAEARRMARLRPVAQSPSRLLETTGFLPYGEAEPALRAATRRSNGSDRALGYRHLIACAGRSRDPEVITALLESLGRLRNEQDPVRLAAVEALAAIPAGLFVPAHLPALEQVVDGALAARDRSGGTDYALTGLAGQVLRSGAAQDEADLLEFALRTLARLTRHTGRIHLSRLSGVLSPGQAAALVDRVAPFLAAEAGHDRHELTFLLAGALGRRGHAIPELRRALARALTSASEGSVRTAVAHWLAPPRTRGERVPGLLAMDPSMVTLREVFQAIAWHRTDLLDAALGEQPPRGRFTQTGLRRVWYVSRAAARRWTARQREACLRLLHRIADDAELPGHERAMAIEIIGRIPAVPSGELDRYLNSPDDLTRRAALTALPWTGHPRDALTLLLDRAYGDDAHVAVSAAAGAARSVPPGELTTALTPILAAGKVTARKEAVRLLAGHRAPDTASLLRRLWDGAGPDVRTAIASACRELLDDPAAWSLLADVVAGGGDPAAPVLGAHPLDLPGRFRGRYAELVVAAAESDDPVTRRAAVGALDGWARYTPAAVDRLAGIAGDLTRTADWRVAARGLVRCARSGTGVAELRATVRALAAAPGEPDAGADRDRPAAQRLAAIAGALRERRSSGWAVEQDTLDEWLPIGGEAVERGVLYERRSPGGEAVEPVVRQVAGDFPAHLEAELVAASVDWADPRAQLAALVDGAAGVLVAVDAGRVLAGSASGVDPGRILPHAAWLAGRNETGALLAIALAARCGPLSGWAEPWRDLVRRVRNGPWGEAAHLASSVHTADE</sequence>
<dbReference type="InterPro" id="IPR016024">
    <property type="entry name" value="ARM-type_fold"/>
</dbReference>
<name>A0A918DFR4_9ACTN</name>
<dbReference type="AlphaFoldDB" id="A0A918DFR4"/>
<dbReference type="EMBL" id="BMNH01000002">
    <property type="protein sequence ID" value="GGO64328.1"/>
    <property type="molecule type" value="Genomic_DNA"/>
</dbReference>
<protein>
    <recommendedName>
        <fullName evidence="3">HEAT repeat domain-containing protein</fullName>
    </recommendedName>
</protein>
<proteinExistence type="predicted"/>
<evidence type="ECO:0000313" key="1">
    <source>
        <dbReference type="EMBL" id="GGO64328.1"/>
    </source>
</evidence>
<evidence type="ECO:0000313" key="2">
    <source>
        <dbReference type="Proteomes" id="UP000646523"/>
    </source>
</evidence>
<organism evidence="1 2">
    <name type="scientific">Nonomuraea cavernae</name>
    <dbReference type="NCBI Taxonomy" id="2045107"/>
    <lineage>
        <taxon>Bacteria</taxon>
        <taxon>Bacillati</taxon>
        <taxon>Actinomycetota</taxon>
        <taxon>Actinomycetes</taxon>
        <taxon>Streptosporangiales</taxon>
        <taxon>Streptosporangiaceae</taxon>
        <taxon>Nonomuraea</taxon>
    </lineage>
</organism>
<dbReference type="Gene3D" id="1.25.10.10">
    <property type="entry name" value="Leucine-rich Repeat Variant"/>
    <property type="match status" value="1"/>
</dbReference>
<comment type="caution">
    <text evidence="1">The sequence shown here is derived from an EMBL/GenBank/DDBJ whole genome shotgun (WGS) entry which is preliminary data.</text>
</comment>
<keyword evidence="2" id="KW-1185">Reference proteome</keyword>
<reference evidence="1" key="1">
    <citation type="journal article" date="2014" name="Int. J. Syst. Evol. Microbiol.">
        <title>Complete genome sequence of Corynebacterium casei LMG S-19264T (=DSM 44701T), isolated from a smear-ripened cheese.</title>
        <authorList>
            <consortium name="US DOE Joint Genome Institute (JGI-PGF)"/>
            <person name="Walter F."/>
            <person name="Albersmeier A."/>
            <person name="Kalinowski J."/>
            <person name="Ruckert C."/>
        </authorList>
    </citation>
    <scope>NUCLEOTIDE SEQUENCE</scope>
    <source>
        <strain evidence="1">CGMCC 4.7368</strain>
    </source>
</reference>